<dbReference type="Proteomes" id="UP001499930">
    <property type="component" value="Unassembled WGS sequence"/>
</dbReference>
<feature type="region of interest" description="Disordered" evidence="2">
    <location>
        <begin position="1"/>
        <end position="64"/>
    </location>
</feature>
<dbReference type="Pfam" id="PF05532">
    <property type="entry name" value="CsbD"/>
    <property type="match status" value="1"/>
</dbReference>
<evidence type="ECO:0000313" key="5">
    <source>
        <dbReference type="Proteomes" id="UP001499930"/>
    </source>
</evidence>
<reference evidence="5" key="1">
    <citation type="journal article" date="2019" name="Int. J. Syst. Evol. Microbiol.">
        <title>The Global Catalogue of Microorganisms (GCM) 10K type strain sequencing project: providing services to taxonomists for standard genome sequencing and annotation.</title>
        <authorList>
            <consortium name="The Broad Institute Genomics Platform"/>
            <consortium name="The Broad Institute Genome Sequencing Center for Infectious Disease"/>
            <person name="Wu L."/>
            <person name="Ma J."/>
        </authorList>
    </citation>
    <scope>NUCLEOTIDE SEQUENCE [LARGE SCALE GENOMIC DNA]</scope>
    <source>
        <strain evidence="5">JCM 3106</strain>
    </source>
</reference>
<evidence type="ECO:0000256" key="1">
    <source>
        <dbReference type="ARBA" id="ARBA00009129"/>
    </source>
</evidence>
<feature type="domain" description="CsbD-like" evidence="3">
    <location>
        <begin position="5"/>
        <end position="57"/>
    </location>
</feature>
<dbReference type="EMBL" id="BAAAWD010000032">
    <property type="protein sequence ID" value="GAA3042472.1"/>
    <property type="molecule type" value="Genomic_DNA"/>
</dbReference>
<gene>
    <name evidence="4" type="ORF">GCM10017559_84420</name>
</gene>
<comment type="caution">
    <text evidence="4">The sequence shown here is derived from an EMBL/GenBank/DDBJ whole genome shotgun (WGS) entry which is preliminary data.</text>
</comment>
<dbReference type="SUPFAM" id="SSF69047">
    <property type="entry name" value="Hypothetical protein YjbJ"/>
    <property type="match status" value="1"/>
</dbReference>
<evidence type="ECO:0000313" key="4">
    <source>
        <dbReference type="EMBL" id="GAA3042472.1"/>
    </source>
</evidence>
<dbReference type="Gene3D" id="1.10.1470.10">
    <property type="entry name" value="YjbJ"/>
    <property type="match status" value="1"/>
</dbReference>
<sequence>MGTDDKISNKAEELGGKLKEGAGRATGDERLEAEGRTDQSESHLKQAGEKLKDGAEKVKDAFKS</sequence>
<protein>
    <submittedName>
        <fullName evidence="4">CsbD family protein</fullName>
    </submittedName>
</protein>
<evidence type="ECO:0000259" key="3">
    <source>
        <dbReference type="Pfam" id="PF05532"/>
    </source>
</evidence>
<proteinExistence type="inferred from homology"/>
<evidence type="ECO:0000256" key="2">
    <source>
        <dbReference type="SAM" id="MobiDB-lite"/>
    </source>
</evidence>
<dbReference type="InterPro" id="IPR008462">
    <property type="entry name" value="CsbD"/>
</dbReference>
<keyword evidence="5" id="KW-1185">Reference proteome</keyword>
<dbReference type="RefSeq" id="WP_344908416.1">
    <property type="nucleotide sequence ID" value="NZ_BAAAWD010000032.1"/>
</dbReference>
<comment type="similarity">
    <text evidence="1">Belongs to the UPF0337 (CsbD) family.</text>
</comment>
<dbReference type="InterPro" id="IPR036629">
    <property type="entry name" value="YjbJ_sf"/>
</dbReference>
<accession>A0ABP6LFY0</accession>
<name>A0ABP6LFY0_9ACTN</name>
<organism evidence="4 5">
    <name type="scientific">Streptosporangium longisporum</name>
    <dbReference type="NCBI Taxonomy" id="46187"/>
    <lineage>
        <taxon>Bacteria</taxon>
        <taxon>Bacillati</taxon>
        <taxon>Actinomycetota</taxon>
        <taxon>Actinomycetes</taxon>
        <taxon>Streptosporangiales</taxon>
        <taxon>Streptosporangiaceae</taxon>
        <taxon>Streptosporangium</taxon>
    </lineage>
</organism>